<name>A0A9R0JS10_SPIOL</name>
<dbReference type="Gene3D" id="2.130.10.10">
    <property type="entry name" value="YVTN repeat-like/Quinoprotein amine dehydrogenase"/>
    <property type="match status" value="1"/>
</dbReference>
<dbReference type="RefSeq" id="XP_021844975.2">
    <property type="nucleotide sequence ID" value="XM_021989283.2"/>
</dbReference>
<dbReference type="PANTHER" id="PTHR47467:SF1">
    <property type="entry name" value="WD40 REPEAT-CONTAINING PROTEIN"/>
    <property type="match status" value="1"/>
</dbReference>
<evidence type="ECO:0008006" key="3">
    <source>
        <dbReference type="Google" id="ProtNLM"/>
    </source>
</evidence>
<dbReference type="GeneID" id="110784835"/>
<evidence type="ECO:0000313" key="2">
    <source>
        <dbReference type="RefSeq" id="XP_021844975.2"/>
    </source>
</evidence>
<accession>A0A9R0JS10</accession>
<reference evidence="1" key="1">
    <citation type="journal article" date="2021" name="Nat. Commun.">
        <title>Genomic analyses provide insights into spinach domestication and the genetic basis of agronomic traits.</title>
        <authorList>
            <person name="Cai X."/>
            <person name="Sun X."/>
            <person name="Xu C."/>
            <person name="Sun H."/>
            <person name="Wang X."/>
            <person name="Ge C."/>
            <person name="Zhang Z."/>
            <person name="Wang Q."/>
            <person name="Fei Z."/>
            <person name="Jiao C."/>
            <person name="Wang Q."/>
        </authorList>
    </citation>
    <scope>NUCLEOTIDE SEQUENCE [LARGE SCALE GENOMIC DNA]</scope>
    <source>
        <strain evidence="1">cv. Varoflay</strain>
    </source>
</reference>
<keyword evidence="1" id="KW-1185">Reference proteome</keyword>
<dbReference type="AlphaFoldDB" id="A0A9R0JS10"/>
<organism evidence="1 2">
    <name type="scientific">Spinacia oleracea</name>
    <name type="common">Spinach</name>
    <dbReference type="NCBI Taxonomy" id="3562"/>
    <lineage>
        <taxon>Eukaryota</taxon>
        <taxon>Viridiplantae</taxon>
        <taxon>Streptophyta</taxon>
        <taxon>Embryophyta</taxon>
        <taxon>Tracheophyta</taxon>
        <taxon>Spermatophyta</taxon>
        <taxon>Magnoliopsida</taxon>
        <taxon>eudicotyledons</taxon>
        <taxon>Gunneridae</taxon>
        <taxon>Pentapetalae</taxon>
        <taxon>Caryophyllales</taxon>
        <taxon>Chenopodiaceae</taxon>
        <taxon>Chenopodioideae</taxon>
        <taxon>Anserineae</taxon>
        <taxon>Spinacia</taxon>
    </lineage>
</organism>
<protein>
    <recommendedName>
        <fullName evidence="3">Anaphase-promoting complex subunit 4 WD40 domain-containing protein</fullName>
    </recommendedName>
</protein>
<gene>
    <name evidence="2" type="primary">LOC110784835</name>
</gene>
<dbReference type="KEGG" id="soe:110784835"/>
<dbReference type="Proteomes" id="UP000813463">
    <property type="component" value="Chromosome 4"/>
</dbReference>
<proteinExistence type="predicted"/>
<dbReference type="SUPFAM" id="SSF50978">
    <property type="entry name" value="WD40 repeat-like"/>
    <property type="match status" value="1"/>
</dbReference>
<evidence type="ECO:0000313" key="1">
    <source>
        <dbReference type="Proteomes" id="UP000813463"/>
    </source>
</evidence>
<dbReference type="PANTHER" id="PTHR47467">
    <property type="entry name" value="OS01G0867200 PROTEIN"/>
    <property type="match status" value="1"/>
</dbReference>
<reference evidence="2" key="2">
    <citation type="submission" date="2025-08" db="UniProtKB">
        <authorList>
            <consortium name="RefSeq"/>
        </authorList>
    </citation>
    <scope>IDENTIFICATION</scope>
    <source>
        <tissue evidence="2">Leaf</tissue>
    </source>
</reference>
<dbReference type="InterPro" id="IPR015943">
    <property type="entry name" value="WD40/YVTN_repeat-like_dom_sf"/>
</dbReference>
<dbReference type="InterPro" id="IPR036322">
    <property type="entry name" value="WD40_repeat_dom_sf"/>
</dbReference>
<sequence length="419" mass="46972">MEEEQLPEKEREREKSVGCFFRIEKRENEENRALDVKYQFSNNDYTTLKYSTVQYSTEQNRERMLEAKRVVKATVPSSLLPQPSPASIQPTRLALHVNHANDSSCSAYFATGCRVYKTQMSMEGESLVNRGKDNLLIPAHSEVIRSSVLERCPHRSEIQSVALTEMPSKGFILGSVDSYGHLIVSELDADDVQKLLFAVSPQDCGVGEGSWAGLSFSPSQWCMVAVARSFPKCIDIYDQEICLRNICTLLYPSSLTFVENQFFGTESSILAVTEGCQLTMWDLRMKENGGCLQRICGSPGNILYAASISSMGNIAVGGADRSVTIYDPRKWSVLSRWNHCAKYEITGLEFSSIDPNYIYVQGVDHEVFCGQWSKRTKIFSFRGDSNWLGFTKCPNKDRDILAGWCDSGSIFVTNIVNSS</sequence>